<dbReference type="SUPFAM" id="SSF52374">
    <property type="entry name" value="Nucleotidylyl transferase"/>
    <property type="match status" value="1"/>
</dbReference>
<organism evidence="12 13">
    <name type="scientific">Galdieria sulphuraria</name>
    <name type="common">Red alga</name>
    <dbReference type="NCBI Taxonomy" id="130081"/>
    <lineage>
        <taxon>Eukaryota</taxon>
        <taxon>Rhodophyta</taxon>
        <taxon>Bangiophyceae</taxon>
        <taxon>Galdieriales</taxon>
        <taxon>Galdieriaceae</taxon>
        <taxon>Galdieria</taxon>
    </lineage>
</organism>
<dbReference type="Gene3D" id="3.40.50.620">
    <property type="entry name" value="HUPs"/>
    <property type="match status" value="1"/>
</dbReference>
<evidence type="ECO:0000256" key="1">
    <source>
        <dbReference type="ARBA" id="ARBA00001947"/>
    </source>
</evidence>
<dbReference type="GO" id="GO:0005524">
    <property type="term" value="F:ATP binding"/>
    <property type="evidence" value="ECO:0007669"/>
    <property type="project" value="UniProtKB-KW"/>
</dbReference>
<evidence type="ECO:0000256" key="10">
    <source>
        <dbReference type="ARBA" id="ARBA00031499"/>
    </source>
</evidence>
<dbReference type="KEGG" id="gsl:Gasu_64260"/>
<evidence type="ECO:0000313" key="12">
    <source>
        <dbReference type="EMBL" id="EME25917.1"/>
    </source>
</evidence>
<dbReference type="GO" id="GO:0006423">
    <property type="term" value="P:cysteinyl-tRNA aminoacylation"/>
    <property type="evidence" value="ECO:0007669"/>
    <property type="project" value="InterPro"/>
</dbReference>
<dbReference type="InterPro" id="IPR009080">
    <property type="entry name" value="tRNAsynth_Ia_anticodon-bd"/>
</dbReference>
<dbReference type="eggNOG" id="KOG2007">
    <property type="taxonomic scope" value="Eukaryota"/>
</dbReference>
<evidence type="ECO:0000256" key="9">
    <source>
        <dbReference type="ARBA" id="ARBA00023146"/>
    </source>
</evidence>
<dbReference type="InterPro" id="IPR024909">
    <property type="entry name" value="Cys-tRNA/MSH_ligase"/>
</dbReference>
<dbReference type="Gramene" id="EME25917">
    <property type="protein sequence ID" value="EME25917"/>
    <property type="gene ID" value="Gasu_64260"/>
</dbReference>
<proteinExistence type="inferred from homology"/>
<dbReference type="InterPro" id="IPR032678">
    <property type="entry name" value="tRNA-synt_1_cat_dom"/>
</dbReference>
<evidence type="ECO:0000313" key="13">
    <source>
        <dbReference type="Proteomes" id="UP000030680"/>
    </source>
</evidence>
<evidence type="ECO:0000256" key="6">
    <source>
        <dbReference type="ARBA" id="ARBA00022833"/>
    </source>
</evidence>
<dbReference type="PRINTS" id="PR00983">
    <property type="entry name" value="TRNASYNTHCYS"/>
</dbReference>
<keyword evidence="5" id="KW-0547">Nucleotide-binding</keyword>
<dbReference type="STRING" id="130081.M2X7W2"/>
<dbReference type="InterPro" id="IPR015803">
    <property type="entry name" value="Cys-tRNA-ligase"/>
</dbReference>
<dbReference type="EMBL" id="KB454720">
    <property type="protein sequence ID" value="EME25917.1"/>
    <property type="molecule type" value="Genomic_DNA"/>
</dbReference>
<keyword evidence="7" id="KW-0067">ATP-binding</keyword>
<evidence type="ECO:0000256" key="7">
    <source>
        <dbReference type="ARBA" id="ARBA00022840"/>
    </source>
</evidence>
<dbReference type="RefSeq" id="XP_005702437.1">
    <property type="nucleotide sequence ID" value="XM_005702380.1"/>
</dbReference>
<evidence type="ECO:0000256" key="8">
    <source>
        <dbReference type="ARBA" id="ARBA00022917"/>
    </source>
</evidence>
<dbReference type="OrthoDB" id="1625at2759"/>
<keyword evidence="4" id="KW-0479">Metal-binding</keyword>
<protein>
    <recommendedName>
        <fullName evidence="2">cysteine--tRNA ligase</fullName>
        <ecNumber evidence="2">6.1.1.16</ecNumber>
    </recommendedName>
    <alternativeName>
        <fullName evidence="10">Cysteinyl-tRNA synthetase</fullName>
    </alternativeName>
</protein>
<dbReference type="GO" id="GO:0004817">
    <property type="term" value="F:cysteine-tRNA ligase activity"/>
    <property type="evidence" value="ECO:0007669"/>
    <property type="project" value="UniProtKB-EC"/>
</dbReference>
<evidence type="ECO:0000256" key="2">
    <source>
        <dbReference type="ARBA" id="ARBA00012832"/>
    </source>
</evidence>
<dbReference type="GO" id="GO:0005737">
    <property type="term" value="C:cytoplasm"/>
    <property type="evidence" value="ECO:0007669"/>
    <property type="project" value="TreeGrafter"/>
</dbReference>
<dbReference type="EC" id="6.1.1.16" evidence="2"/>
<evidence type="ECO:0000259" key="11">
    <source>
        <dbReference type="Pfam" id="PF01406"/>
    </source>
</evidence>
<sequence length="466" mass="54956">MENEEEKDDSIRWYVCGPTVYDEAHIGHARTFVALDIIRRVVEDFFRLPCIFAMNITDIDDKILEKAKEERVPFEIISERYTKKFFQDMRLLRVRKPDIVLKVTDHIPCIISFIQGLVEKGYTYETADGIYFDVNKYPFYGYFRQCGNLIPKENREKKDPRDFVLWKKSPSLENVPGWNSPFGKGRPGWHTECAAMIHEVFGDRLDFHGGGVDLSTIHHENEIAQMSCFLGKGWVPNWIHVGHLSIRGCKMSKSLRNFVTIREAIESKQMDAEEFRVFCLLHNFNCDVEFGEDEICEAKRTWSKLKKWNEEWSYAEKDLCSFFEQKAKKETEETEEWGEKADDRSWKTEIFIKLRNNFQTREVMLLILQECKKTLQLKAQGCFPWDTCSYIYQLLLIFGLKFPAWSLINKEQELIGLIVTFREKIRVALSSKVEDQQLRKDIFAICDELRDQDLKRIGIHLEDLKD</sequence>
<dbReference type="HAMAP" id="MF_00041">
    <property type="entry name" value="Cys_tRNA_synth"/>
    <property type="match status" value="1"/>
</dbReference>
<comment type="cofactor">
    <cofactor evidence="1">
        <name>Zn(2+)</name>
        <dbReference type="ChEBI" id="CHEBI:29105"/>
    </cofactor>
</comment>
<evidence type="ECO:0000256" key="3">
    <source>
        <dbReference type="ARBA" id="ARBA00022598"/>
    </source>
</evidence>
<dbReference type="CDD" id="cd00672">
    <property type="entry name" value="CysRS_core"/>
    <property type="match status" value="1"/>
</dbReference>
<feature type="domain" description="tRNA synthetases class I catalytic" evidence="11">
    <location>
        <begin position="7"/>
        <end position="299"/>
    </location>
</feature>
<dbReference type="PANTHER" id="PTHR10890">
    <property type="entry name" value="CYSTEINYL-TRNA SYNTHETASE"/>
    <property type="match status" value="1"/>
</dbReference>
<dbReference type="InterPro" id="IPR014729">
    <property type="entry name" value="Rossmann-like_a/b/a_fold"/>
</dbReference>
<dbReference type="PANTHER" id="PTHR10890:SF3">
    <property type="entry name" value="CYSTEINE--TRNA LIGASE, CYTOPLASMIC"/>
    <property type="match status" value="1"/>
</dbReference>
<dbReference type="GO" id="GO:0046872">
    <property type="term" value="F:metal ion binding"/>
    <property type="evidence" value="ECO:0007669"/>
    <property type="project" value="UniProtKB-KW"/>
</dbReference>
<keyword evidence="9 12" id="KW-0030">Aminoacyl-tRNA synthetase</keyword>
<dbReference type="SUPFAM" id="SSF47323">
    <property type="entry name" value="Anticodon-binding domain of a subclass of class I aminoacyl-tRNA synthetases"/>
    <property type="match status" value="1"/>
</dbReference>
<evidence type="ECO:0000256" key="4">
    <source>
        <dbReference type="ARBA" id="ARBA00022723"/>
    </source>
</evidence>
<dbReference type="GeneID" id="17084909"/>
<accession>M2X7W2</accession>
<dbReference type="Pfam" id="PF01406">
    <property type="entry name" value="tRNA-synt_1e"/>
    <property type="match status" value="1"/>
</dbReference>
<reference evidence="13" key="1">
    <citation type="journal article" date="2013" name="Science">
        <title>Gene transfer from bacteria and archaea facilitated evolution of an extremophilic eukaryote.</title>
        <authorList>
            <person name="Schonknecht G."/>
            <person name="Chen W.H."/>
            <person name="Ternes C.M."/>
            <person name="Barbier G.G."/>
            <person name="Shrestha R.P."/>
            <person name="Stanke M."/>
            <person name="Brautigam A."/>
            <person name="Baker B.J."/>
            <person name="Banfield J.F."/>
            <person name="Garavito R.M."/>
            <person name="Carr K."/>
            <person name="Wilkerson C."/>
            <person name="Rensing S.A."/>
            <person name="Gagneul D."/>
            <person name="Dickenson N.E."/>
            <person name="Oesterhelt C."/>
            <person name="Lercher M.J."/>
            <person name="Weber A.P."/>
        </authorList>
    </citation>
    <scope>NUCLEOTIDE SEQUENCE [LARGE SCALE GENOMIC DNA]</scope>
    <source>
        <strain evidence="13">074W</strain>
    </source>
</reference>
<keyword evidence="3 12" id="KW-0436">Ligase</keyword>
<keyword evidence="6" id="KW-0862">Zinc</keyword>
<keyword evidence="8" id="KW-0648">Protein biosynthesis</keyword>
<name>M2X7W2_GALSU</name>
<evidence type="ECO:0000256" key="5">
    <source>
        <dbReference type="ARBA" id="ARBA00022741"/>
    </source>
</evidence>
<dbReference type="Proteomes" id="UP000030680">
    <property type="component" value="Unassembled WGS sequence"/>
</dbReference>
<gene>
    <name evidence="12" type="ORF">Gasu_64260</name>
</gene>
<dbReference type="AlphaFoldDB" id="M2X7W2"/>
<keyword evidence="13" id="KW-1185">Reference proteome</keyword>
<dbReference type="NCBIfam" id="TIGR00435">
    <property type="entry name" value="cysS"/>
    <property type="match status" value="1"/>
</dbReference>